<dbReference type="Pfam" id="PF03602">
    <property type="entry name" value="Cons_hypoth95"/>
    <property type="match status" value="1"/>
</dbReference>
<keyword evidence="8" id="KW-0949">S-adenosyl-L-methionine</keyword>
<evidence type="ECO:0000256" key="3">
    <source>
        <dbReference type="ARBA" id="ARBA00012141"/>
    </source>
</evidence>
<accession>A0A3A1Y6P0</accession>
<dbReference type="PANTHER" id="PTHR43542:SF1">
    <property type="entry name" value="METHYLTRANSFERASE"/>
    <property type="match status" value="1"/>
</dbReference>
<evidence type="ECO:0000313" key="10">
    <source>
        <dbReference type="Proteomes" id="UP000265691"/>
    </source>
</evidence>
<organism evidence="9 10">
    <name type="scientific">Psittacicella hinzii</name>
    <dbReference type="NCBI Taxonomy" id="2028575"/>
    <lineage>
        <taxon>Bacteria</taxon>
        <taxon>Pseudomonadati</taxon>
        <taxon>Pseudomonadota</taxon>
        <taxon>Gammaproteobacteria</taxon>
        <taxon>Pasteurellales</taxon>
        <taxon>Psittacicellaceae</taxon>
        <taxon>Psittacicella</taxon>
    </lineage>
</organism>
<dbReference type="CDD" id="cd02440">
    <property type="entry name" value="AdoMet_MTases"/>
    <property type="match status" value="1"/>
</dbReference>
<keyword evidence="6 8" id="KW-0808">Transferase</keyword>
<reference evidence="9 10" key="1">
    <citation type="submission" date="2017-08" db="EMBL/GenBank/DDBJ databases">
        <title>Reclassification of Bisgaard taxon 37 and 44.</title>
        <authorList>
            <person name="Christensen H."/>
        </authorList>
    </citation>
    <scope>NUCLEOTIDE SEQUENCE [LARGE SCALE GENOMIC DNA]</scope>
    <source>
        <strain evidence="9 10">B96_3</strain>
    </source>
</reference>
<sequence>MTEKKSTLHQNANNKGFIYLQAGALKGKKLEVIMSPGLRPIGSRVKDVFFNWIQFEIKGRKVLDLFAGSGALGFEALSRGCSSLQMYEFSKKVYDRLILNYRSLNLASLTKAYGISPQVKINMADSYSLVKKPSAVSYDLVFLDPPFMQEHELEVLTDLANNHFLDEQALIFLQLDGAYNGLLDNLDPRFKVLKEKKIGNVFIYLLTYSVEKNKTFTLIDEYQII</sequence>
<evidence type="ECO:0000256" key="5">
    <source>
        <dbReference type="ARBA" id="ARBA00022603"/>
    </source>
</evidence>
<comment type="catalytic activity">
    <reaction evidence="7 8">
        <text>guanosine(966) in 16S rRNA + S-adenosyl-L-methionine = N(2)-methylguanosine(966) in 16S rRNA + S-adenosyl-L-homocysteine + H(+)</text>
        <dbReference type="Rhea" id="RHEA:23548"/>
        <dbReference type="Rhea" id="RHEA-COMP:10211"/>
        <dbReference type="Rhea" id="RHEA-COMP:10212"/>
        <dbReference type="ChEBI" id="CHEBI:15378"/>
        <dbReference type="ChEBI" id="CHEBI:57856"/>
        <dbReference type="ChEBI" id="CHEBI:59789"/>
        <dbReference type="ChEBI" id="CHEBI:74269"/>
        <dbReference type="ChEBI" id="CHEBI:74481"/>
        <dbReference type="EC" id="2.1.1.171"/>
    </reaction>
</comment>
<evidence type="ECO:0000256" key="1">
    <source>
        <dbReference type="ARBA" id="ARBA00002649"/>
    </source>
</evidence>
<dbReference type="NCBIfam" id="TIGR00095">
    <property type="entry name" value="16S rRNA (guanine(966)-N(2))-methyltransferase RsmD"/>
    <property type="match status" value="1"/>
</dbReference>
<dbReference type="InterPro" id="IPR004398">
    <property type="entry name" value="RNA_MeTrfase_RsmD"/>
</dbReference>
<dbReference type="SUPFAM" id="SSF53335">
    <property type="entry name" value="S-adenosyl-L-methionine-dependent methyltransferases"/>
    <property type="match status" value="1"/>
</dbReference>
<comment type="similarity">
    <text evidence="2 8">Belongs to the methyltransferase superfamily. RsmD family.</text>
</comment>
<dbReference type="EMBL" id="NRHC01000037">
    <property type="protein sequence ID" value="RIY33181.1"/>
    <property type="molecule type" value="Genomic_DNA"/>
</dbReference>
<dbReference type="Gene3D" id="3.40.50.150">
    <property type="entry name" value="Vaccinia Virus protein VP39"/>
    <property type="match status" value="1"/>
</dbReference>
<evidence type="ECO:0000256" key="2">
    <source>
        <dbReference type="ARBA" id="ARBA00005269"/>
    </source>
</evidence>
<dbReference type="GO" id="GO:0003676">
    <property type="term" value="F:nucleic acid binding"/>
    <property type="evidence" value="ECO:0007669"/>
    <property type="project" value="InterPro"/>
</dbReference>
<dbReference type="InterPro" id="IPR002052">
    <property type="entry name" value="DNA_methylase_N6_adenine_CS"/>
</dbReference>
<dbReference type="PANTHER" id="PTHR43542">
    <property type="entry name" value="METHYLTRANSFERASE"/>
    <property type="match status" value="1"/>
</dbReference>
<protein>
    <recommendedName>
        <fullName evidence="4 8">Ribosomal RNA small subunit methyltransferase D</fullName>
        <ecNumber evidence="3 8">2.1.1.171</ecNumber>
    </recommendedName>
</protein>
<evidence type="ECO:0000256" key="6">
    <source>
        <dbReference type="ARBA" id="ARBA00022679"/>
    </source>
</evidence>
<dbReference type="GO" id="GO:0052913">
    <property type="term" value="F:16S rRNA (guanine(966)-N(2))-methyltransferase activity"/>
    <property type="evidence" value="ECO:0007669"/>
    <property type="project" value="UniProtKB-EC"/>
</dbReference>
<dbReference type="AlphaFoldDB" id="A0A3A1Y6P0"/>
<evidence type="ECO:0000256" key="8">
    <source>
        <dbReference type="PIRNR" id="PIRNR004553"/>
    </source>
</evidence>
<comment type="caution">
    <text evidence="9">The sequence shown here is derived from an EMBL/GenBank/DDBJ whole genome shotgun (WGS) entry which is preliminary data.</text>
</comment>
<dbReference type="PIRSF" id="PIRSF004553">
    <property type="entry name" value="CHP00095"/>
    <property type="match status" value="1"/>
</dbReference>
<proteinExistence type="inferred from homology"/>
<evidence type="ECO:0000256" key="4">
    <source>
        <dbReference type="ARBA" id="ARBA00013682"/>
    </source>
</evidence>
<dbReference type="PROSITE" id="PS00092">
    <property type="entry name" value="N6_MTASE"/>
    <property type="match status" value="1"/>
</dbReference>
<name>A0A3A1Y6P0_9GAMM</name>
<comment type="function">
    <text evidence="1 8">Specifically methylates the guanine in position 966 of 16S rRNA in the assembled 30S particle.</text>
</comment>
<evidence type="ECO:0000256" key="7">
    <source>
        <dbReference type="ARBA" id="ARBA00048326"/>
    </source>
</evidence>
<keyword evidence="5 8" id="KW-0489">Methyltransferase</keyword>
<dbReference type="InterPro" id="IPR029063">
    <property type="entry name" value="SAM-dependent_MTases_sf"/>
</dbReference>
<keyword evidence="10" id="KW-1185">Reference proteome</keyword>
<dbReference type="Proteomes" id="UP000265691">
    <property type="component" value="Unassembled WGS sequence"/>
</dbReference>
<dbReference type="OrthoDB" id="9803017at2"/>
<gene>
    <name evidence="9" type="primary">rsmD</name>
    <name evidence="9" type="ORF">CKF54_03045</name>
</gene>
<keyword evidence="8" id="KW-0698">rRNA processing</keyword>
<dbReference type="EC" id="2.1.1.171" evidence="3 8"/>
<dbReference type="RefSeq" id="WP_119524814.1">
    <property type="nucleotide sequence ID" value="NZ_NRHC01000037.1"/>
</dbReference>
<evidence type="ECO:0000313" key="9">
    <source>
        <dbReference type="EMBL" id="RIY33181.1"/>
    </source>
</evidence>